<sequence length="121" mass="12164">MLSTTTNTALLTTLYSQTGGAGAVNQRGFLKVGMVGEGEIAFGSAEKGSSLDVKLVKSVVSHPRNISVLQVTAPINIIAPGIDASSAPKPSAKAPINIIAPGIDESSAAKPSAKAPAPSPW</sequence>
<name>A0A2N9GLZ2_FAGSY</name>
<organism evidence="1">
    <name type="scientific">Fagus sylvatica</name>
    <name type="common">Beechnut</name>
    <dbReference type="NCBI Taxonomy" id="28930"/>
    <lineage>
        <taxon>Eukaryota</taxon>
        <taxon>Viridiplantae</taxon>
        <taxon>Streptophyta</taxon>
        <taxon>Embryophyta</taxon>
        <taxon>Tracheophyta</taxon>
        <taxon>Spermatophyta</taxon>
        <taxon>Magnoliopsida</taxon>
        <taxon>eudicotyledons</taxon>
        <taxon>Gunneridae</taxon>
        <taxon>Pentapetalae</taxon>
        <taxon>rosids</taxon>
        <taxon>fabids</taxon>
        <taxon>Fagales</taxon>
        <taxon>Fagaceae</taxon>
        <taxon>Fagus</taxon>
    </lineage>
</organism>
<reference evidence="1" key="1">
    <citation type="submission" date="2018-02" db="EMBL/GenBank/DDBJ databases">
        <authorList>
            <person name="Cohen D.B."/>
            <person name="Kent A.D."/>
        </authorList>
    </citation>
    <scope>NUCLEOTIDE SEQUENCE</scope>
</reference>
<dbReference type="PANTHER" id="PTHR32382:SF6">
    <property type="entry name" value="FASCICLIN-LIKE ARABINOGALACTAN PROTEIN 14"/>
    <property type="match status" value="1"/>
</dbReference>
<gene>
    <name evidence="1" type="ORF">FSB_LOCUS28405</name>
</gene>
<proteinExistence type="predicted"/>
<dbReference type="InterPro" id="IPR033254">
    <property type="entry name" value="Plant_FLA"/>
</dbReference>
<accession>A0A2N9GLZ2</accession>
<dbReference type="AlphaFoldDB" id="A0A2N9GLZ2"/>
<protein>
    <submittedName>
        <fullName evidence="1">Uncharacterized protein</fullName>
    </submittedName>
</protein>
<dbReference type="GO" id="GO:0005886">
    <property type="term" value="C:plasma membrane"/>
    <property type="evidence" value="ECO:0007669"/>
    <property type="project" value="TreeGrafter"/>
</dbReference>
<dbReference type="EMBL" id="OIVN01002098">
    <property type="protein sequence ID" value="SPD00523.1"/>
    <property type="molecule type" value="Genomic_DNA"/>
</dbReference>
<dbReference type="PANTHER" id="PTHR32382">
    <property type="entry name" value="FASCICLIN-LIKE ARABINOGALACTAN PROTEIN"/>
    <property type="match status" value="1"/>
</dbReference>
<evidence type="ECO:0000313" key="1">
    <source>
        <dbReference type="EMBL" id="SPD00523.1"/>
    </source>
</evidence>